<accession>A0A645EJU5</accession>
<reference evidence="2" key="1">
    <citation type="submission" date="2019-08" db="EMBL/GenBank/DDBJ databases">
        <authorList>
            <person name="Kucharzyk K."/>
            <person name="Murdoch R.W."/>
            <person name="Higgins S."/>
            <person name="Loffler F."/>
        </authorList>
    </citation>
    <scope>NUCLEOTIDE SEQUENCE</scope>
</reference>
<feature type="region of interest" description="Disordered" evidence="1">
    <location>
        <begin position="65"/>
        <end position="110"/>
    </location>
</feature>
<evidence type="ECO:0000313" key="2">
    <source>
        <dbReference type="EMBL" id="MPN02251.1"/>
    </source>
</evidence>
<proteinExistence type="predicted"/>
<dbReference type="AlphaFoldDB" id="A0A645EJU5"/>
<sequence length="291" mass="27819">MGHGVGGAGGAAARAGRDGDNVAVQRELRGDGAGSGNVASGVAVLPCPRGRAAAAADGLRGVARAGRGSAGRGCAHGRRVGRAGDGAARARAGGDGGGDGRKRRDGERTRHARDVVAVLGGVDARDARRVRAGGAVVGLHAGCAQQAGVGRGRGVGYAQAGGGGAVEGLGAAGGGGGERGCEEVAQQWIGTAFVDAPDGAGAACVVHGPARSGEGGELLHLRRGLSHGPRAARAGALAGGLRVPKAADHTGTHAHIADQTAQKAGARDGAGGIAAGDDGVVHQAAHQSAGM</sequence>
<feature type="compositionally biased region" description="Basic and acidic residues" evidence="1">
    <location>
        <begin position="98"/>
        <end position="110"/>
    </location>
</feature>
<organism evidence="2">
    <name type="scientific">bioreactor metagenome</name>
    <dbReference type="NCBI Taxonomy" id="1076179"/>
    <lineage>
        <taxon>unclassified sequences</taxon>
        <taxon>metagenomes</taxon>
        <taxon>ecological metagenomes</taxon>
    </lineage>
</organism>
<comment type="caution">
    <text evidence="2">The sequence shown here is derived from an EMBL/GenBank/DDBJ whole genome shotgun (WGS) entry which is preliminary data.</text>
</comment>
<feature type="compositionally biased region" description="Basic and acidic residues" evidence="1">
    <location>
        <begin position="15"/>
        <end position="30"/>
    </location>
</feature>
<evidence type="ECO:0000256" key="1">
    <source>
        <dbReference type="SAM" id="MobiDB-lite"/>
    </source>
</evidence>
<protein>
    <submittedName>
        <fullName evidence="2">Uncharacterized protein</fullName>
    </submittedName>
</protein>
<feature type="compositionally biased region" description="Gly residues" evidence="1">
    <location>
        <begin position="1"/>
        <end position="10"/>
    </location>
</feature>
<gene>
    <name evidence="2" type="ORF">SDC9_149465</name>
</gene>
<name>A0A645EJU5_9ZZZZ</name>
<dbReference type="EMBL" id="VSSQ01048202">
    <property type="protein sequence ID" value="MPN02251.1"/>
    <property type="molecule type" value="Genomic_DNA"/>
</dbReference>
<feature type="region of interest" description="Disordered" evidence="1">
    <location>
        <begin position="1"/>
        <end position="39"/>
    </location>
</feature>